<dbReference type="Proteomes" id="UP001596004">
    <property type="component" value="Unassembled WGS sequence"/>
</dbReference>
<dbReference type="PANTHER" id="PTHR24567:SF74">
    <property type="entry name" value="HTH-TYPE TRANSCRIPTIONAL REGULATOR ARCR"/>
    <property type="match status" value="1"/>
</dbReference>
<evidence type="ECO:0000256" key="2">
    <source>
        <dbReference type="ARBA" id="ARBA00023125"/>
    </source>
</evidence>
<evidence type="ECO:0000256" key="1">
    <source>
        <dbReference type="ARBA" id="ARBA00023015"/>
    </source>
</evidence>
<keyword evidence="1" id="KW-0805">Transcription regulation</keyword>
<evidence type="ECO:0000256" key="4">
    <source>
        <dbReference type="SAM" id="MobiDB-lite"/>
    </source>
</evidence>
<dbReference type="SUPFAM" id="SSF51206">
    <property type="entry name" value="cAMP-binding domain-like"/>
    <property type="match status" value="1"/>
</dbReference>
<organism evidence="7 8">
    <name type="scientific">Sphaerisporangium dianthi</name>
    <dbReference type="NCBI Taxonomy" id="1436120"/>
    <lineage>
        <taxon>Bacteria</taxon>
        <taxon>Bacillati</taxon>
        <taxon>Actinomycetota</taxon>
        <taxon>Actinomycetes</taxon>
        <taxon>Streptosporangiales</taxon>
        <taxon>Streptosporangiaceae</taxon>
        <taxon>Sphaerisporangium</taxon>
    </lineage>
</organism>
<dbReference type="Pfam" id="PF13545">
    <property type="entry name" value="HTH_Crp_2"/>
    <property type="match status" value="1"/>
</dbReference>
<comment type="caution">
    <text evidence="7">The sequence shown here is derived from an EMBL/GenBank/DDBJ whole genome shotgun (WGS) entry which is preliminary data.</text>
</comment>
<feature type="region of interest" description="Disordered" evidence="4">
    <location>
        <begin position="1"/>
        <end position="23"/>
    </location>
</feature>
<dbReference type="PROSITE" id="PS50042">
    <property type="entry name" value="CNMP_BINDING_3"/>
    <property type="match status" value="1"/>
</dbReference>
<dbReference type="Gene3D" id="2.60.120.10">
    <property type="entry name" value="Jelly Rolls"/>
    <property type="match status" value="1"/>
</dbReference>
<reference evidence="8" key="1">
    <citation type="journal article" date="2019" name="Int. J. Syst. Evol. Microbiol.">
        <title>The Global Catalogue of Microorganisms (GCM) 10K type strain sequencing project: providing services to taxonomists for standard genome sequencing and annotation.</title>
        <authorList>
            <consortium name="The Broad Institute Genomics Platform"/>
            <consortium name="The Broad Institute Genome Sequencing Center for Infectious Disease"/>
            <person name="Wu L."/>
            <person name="Ma J."/>
        </authorList>
    </citation>
    <scope>NUCLEOTIDE SEQUENCE [LARGE SCALE GENOMIC DNA]</scope>
    <source>
        <strain evidence="8">CGMCC 4.7132</strain>
    </source>
</reference>
<keyword evidence="3" id="KW-0804">Transcription</keyword>
<dbReference type="PROSITE" id="PS51063">
    <property type="entry name" value="HTH_CRP_2"/>
    <property type="match status" value="1"/>
</dbReference>
<evidence type="ECO:0000259" key="5">
    <source>
        <dbReference type="PROSITE" id="PS50042"/>
    </source>
</evidence>
<dbReference type="InterPro" id="IPR012318">
    <property type="entry name" value="HTH_CRP"/>
</dbReference>
<protein>
    <submittedName>
        <fullName evidence="7">Crp/Fnr family transcriptional regulator</fullName>
    </submittedName>
</protein>
<dbReference type="InterPro" id="IPR036390">
    <property type="entry name" value="WH_DNA-bd_sf"/>
</dbReference>
<keyword evidence="8" id="KW-1185">Reference proteome</keyword>
<evidence type="ECO:0000259" key="6">
    <source>
        <dbReference type="PROSITE" id="PS51063"/>
    </source>
</evidence>
<proteinExistence type="predicted"/>
<gene>
    <name evidence="7" type="ORF">ACFO60_25225</name>
</gene>
<keyword evidence="2" id="KW-0238">DNA-binding</keyword>
<sequence length="240" mass="25497">MARPSQAREPTGTPRGGAWPAGSMLDRIDPRLRARLLGLGTLRQYGAGENLLVEGDRTVDVLLLLDGCVKITASTGTGKAALLAIRVGGDLIGEFAALDGAPRIATATAAGAVVARRIGGKEFRDFLTANADVAVIVSTAMVNKLRWATRRRVDFGGHDVKGRLARVLLELLSSYSRPVPQGYEITVSLTQPELAGIIGASEPAVHKALAELRRLALIDTSYRRLRVRDRDGLARLAGSG</sequence>
<dbReference type="InterPro" id="IPR050397">
    <property type="entry name" value="Env_Response_Regulators"/>
</dbReference>
<dbReference type="SMART" id="SM00100">
    <property type="entry name" value="cNMP"/>
    <property type="match status" value="1"/>
</dbReference>
<dbReference type="InterPro" id="IPR014710">
    <property type="entry name" value="RmlC-like_jellyroll"/>
</dbReference>
<dbReference type="RefSeq" id="WP_380844143.1">
    <property type="nucleotide sequence ID" value="NZ_JBHSFP010000019.1"/>
</dbReference>
<name>A0ABV9CNF7_9ACTN</name>
<evidence type="ECO:0000313" key="8">
    <source>
        <dbReference type="Proteomes" id="UP001596004"/>
    </source>
</evidence>
<evidence type="ECO:0000313" key="7">
    <source>
        <dbReference type="EMBL" id="MFC4534079.1"/>
    </source>
</evidence>
<dbReference type="InterPro" id="IPR018490">
    <property type="entry name" value="cNMP-bd_dom_sf"/>
</dbReference>
<accession>A0ABV9CNF7</accession>
<dbReference type="EMBL" id="JBHSFP010000019">
    <property type="protein sequence ID" value="MFC4534079.1"/>
    <property type="molecule type" value="Genomic_DNA"/>
</dbReference>
<feature type="domain" description="HTH crp-type" evidence="6">
    <location>
        <begin position="158"/>
        <end position="231"/>
    </location>
</feature>
<evidence type="ECO:0000256" key="3">
    <source>
        <dbReference type="ARBA" id="ARBA00023163"/>
    </source>
</evidence>
<feature type="domain" description="Cyclic nucleotide-binding" evidence="5">
    <location>
        <begin position="24"/>
        <end position="133"/>
    </location>
</feature>
<dbReference type="Pfam" id="PF00027">
    <property type="entry name" value="cNMP_binding"/>
    <property type="match status" value="1"/>
</dbReference>
<dbReference type="CDD" id="cd00038">
    <property type="entry name" value="CAP_ED"/>
    <property type="match status" value="1"/>
</dbReference>
<dbReference type="SUPFAM" id="SSF46785">
    <property type="entry name" value="Winged helix' DNA-binding domain"/>
    <property type="match status" value="1"/>
</dbReference>
<dbReference type="PANTHER" id="PTHR24567">
    <property type="entry name" value="CRP FAMILY TRANSCRIPTIONAL REGULATORY PROTEIN"/>
    <property type="match status" value="1"/>
</dbReference>
<dbReference type="InterPro" id="IPR000595">
    <property type="entry name" value="cNMP-bd_dom"/>
</dbReference>